<comment type="caution">
    <text evidence="1">The sequence shown here is derived from an EMBL/GenBank/DDBJ whole genome shotgun (WGS) entry which is preliminary data.</text>
</comment>
<protein>
    <submittedName>
        <fullName evidence="1">5145_t:CDS:1</fullName>
    </submittedName>
</protein>
<keyword evidence="2" id="KW-1185">Reference proteome</keyword>
<dbReference type="EMBL" id="CAJVPU010016512">
    <property type="protein sequence ID" value="CAG8653590.1"/>
    <property type="molecule type" value="Genomic_DNA"/>
</dbReference>
<reference evidence="1" key="1">
    <citation type="submission" date="2021-06" db="EMBL/GenBank/DDBJ databases">
        <authorList>
            <person name="Kallberg Y."/>
            <person name="Tangrot J."/>
            <person name="Rosling A."/>
        </authorList>
    </citation>
    <scope>NUCLEOTIDE SEQUENCE</scope>
    <source>
        <strain evidence="1">IL203A</strain>
    </source>
</reference>
<sequence>SIVEGNNGFNNDTCALITLTMGASLALSTHININIKFSIFASFSVKDG</sequence>
<name>A0ACA9NF34_9GLOM</name>
<gene>
    <name evidence="1" type="ORF">DHETER_LOCUS9415</name>
</gene>
<evidence type="ECO:0000313" key="2">
    <source>
        <dbReference type="Proteomes" id="UP000789702"/>
    </source>
</evidence>
<accession>A0ACA9NF34</accession>
<evidence type="ECO:0000313" key="1">
    <source>
        <dbReference type="EMBL" id="CAG8653590.1"/>
    </source>
</evidence>
<feature type="non-terminal residue" evidence="1">
    <location>
        <position position="1"/>
    </location>
</feature>
<organism evidence="1 2">
    <name type="scientific">Dentiscutata heterogama</name>
    <dbReference type="NCBI Taxonomy" id="1316150"/>
    <lineage>
        <taxon>Eukaryota</taxon>
        <taxon>Fungi</taxon>
        <taxon>Fungi incertae sedis</taxon>
        <taxon>Mucoromycota</taxon>
        <taxon>Glomeromycotina</taxon>
        <taxon>Glomeromycetes</taxon>
        <taxon>Diversisporales</taxon>
        <taxon>Gigasporaceae</taxon>
        <taxon>Dentiscutata</taxon>
    </lineage>
</organism>
<dbReference type="Proteomes" id="UP000789702">
    <property type="component" value="Unassembled WGS sequence"/>
</dbReference>
<proteinExistence type="predicted"/>